<feature type="domain" description="AAA+ ATPase" evidence="13">
    <location>
        <begin position="37"/>
        <end position="179"/>
    </location>
</feature>
<dbReference type="InterPro" id="IPR045085">
    <property type="entry name" value="HLD_clamp_pol_III_gamma_tau"/>
</dbReference>
<keyword evidence="2 11" id="KW-0808">Transferase</keyword>
<dbReference type="GO" id="GO:0046872">
    <property type="term" value="F:metal ion binding"/>
    <property type="evidence" value="ECO:0007669"/>
    <property type="project" value="UniProtKB-KW"/>
</dbReference>
<dbReference type="PANTHER" id="PTHR11669">
    <property type="entry name" value="REPLICATION FACTOR C / DNA POLYMERASE III GAMMA-TAU SUBUNIT"/>
    <property type="match status" value="1"/>
</dbReference>
<dbReference type="GO" id="GO:0006261">
    <property type="term" value="P:DNA-templated DNA replication"/>
    <property type="evidence" value="ECO:0007669"/>
    <property type="project" value="TreeGrafter"/>
</dbReference>
<comment type="function">
    <text evidence="11">DNA polymerase III is a complex, multichain enzyme responsible for most of the replicative synthesis in bacteria. This DNA polymerase also exhibits 3' to 5' exonuclease activity.</text>
</comment>
<dbReference type="Pfam" id="PF12169">
    <property type="entry name" value="DNA_pol3_gamma3"/>
    <property type="match status" value="1"/>
</dbReference>
<evidence type="ECO:0000256" key="1">
    <source>
        <dbReference type="ARBA" id="ARBA00006360"/>
    </source>
</evidence>
<dbReference type="AlphaFoldDB" id="A0A7C3H3D7"/>
<dbReference type="GO" id="GO:0009360">
    <property type="term" value="C:DNA polymerase III complex"/>
    <property type="evidence" value="ECO:0007669"/>
    <property type="project" value="InterPro"/>
</dbReference>
<dbReference type="GO" id="GO:0003677">
    <property type="term" value="F:DNA binding"/>
    <property type="evidence" value="ECO:0007669"/>
    <property type="project" value="InterPro"/>
</dbReference>
<dbReference type="GO" id="GO:0005524">
    <property type="term" value="F:ATP binding"/>
    <property type="evidence" value="ECO:0007669"/>
    <property type="project" value="UniProtKB-KW"/>
</dbReference>
<dbReference type="InterPro" id="IPR027417">
    <property type="entry name" value="P-loop_NTPase"/>
</dbReference>
<organism evidence="14">
    <name type="scientific">Thermosulfurimonas dismutans</name>
    <dbReference type="NCBI Taxonomy" id="999894"/>
    <lineage>
        <taxon>Bacteria</taxon>
        <taxon>Pseudomonadati</taxon>
        <taxon>Thermodesulfobacteriota</taxon>
        <taxon>Thermodesulfobacteria</taxon>
        <taxon>Thermodesulfobacteriales</taxon>
        <taxon>Thermodesulfobacteriaceae</taxon>
        <taxon>Thermosulfurimonas</taxon>
    </lineage>
</organism>
<dbReference type="FunFam" id="3.40.50.300:FF:000014">
    <property type="entry name" value="DNA polymerase III subunit gamma/tau"/>
    <property type="match status" value="1"/>
</dbReference>
<dbReference type="Pfam" id="PF13177">
    <property type="entry name" value="DNA_pol3_delta2"/>
    <property type="match status" value="1"/>
</dbReference>
<dbReference type="Proteomes" id="UP000886043">
    <property type="component" value="Unassembled WGS sequence"/>
</dbReference>
<dbReference type="FunFam" id="1.10.8.60:FF:000013">
    <property type="entry name" value="DNA polymerase III subunit gamma/tau"/>
    <property type="match status" value="1"/>
</dbReference>
<keyword evidence="8 11" id="KW-0067">ATP-binding</keyword>
<dbReference type="Pfam" id="PF22608">
    <property type="entry name" value="DNAX_ATPase_lid"/>
    <property type="match status" value="1"/>
</dbReference>
<dbReference type="SMART" id="SM00382">
    <property type="entry name" value="AAA"/>
    <property type="match status" value="1"/>
</dbReference>
<proteinExistence type="inferred from homology"/>
<dbReference type="Gene3D" id="1.20.272.10">
    <property type="match status" value="1"/>
</dbReference>
<keyword evidence="5" id="KW-0479">Metal-binding</keyword>
<dbReference type="CDD" id="cd18137">
    <property type="entry name" value="HLD_clamp_pol_III_gamma_tau"/>
    <property type="match status" value="1"/>
</dbReference>
<dbReference type="EC" id="2.7.7.7" evidence="11"/>
<comment type="subunit">
    <text evidence="11">DNA polymerase III contains a core (composed of alpha, epsilon and theta chains) that associates with a tau subunit. This core dimerizes to form the POLIII' complex. PolIII' associates with the gamma complex (composed of gamma, delta, delta', psi and chi chains) and with the beta chain to form the complete DNA polymerase III complex.</text>
</comment>
<dbReference type="PANTHER" id="PTHR11669:SF0">
    <property type="entry name" value="PROTEIN STICHEL-LIKE 2"/>
    <property type="match status" value="1"/>
</dbReference>
<dbReference type="InterPro" id="IPR003593">
    <property type="entry name" value="AAA+_ATPase"/>
</dbReference>
<reference evidence="14" key="1">
    <citation type="journal article" date="2020" name="mSystems">
        <title>Genome- and Community-Level Interaction Insights into Carbon Utilization and Element Cycling Functions of Hydrothermarchaeota in Hydrothermal Sediment.</title>
        <authorList>
            <person name="Zhou Z."/>
            <person name="Liu Y."/>
            <person name="Xu W."/>
            <person name="Pan J."/>
            <person name="Luo Z.H."/>
            <person name="Li M."/>
        </authorList>
    </citation>
    <scope>NUCLEOTIDE SEQUENCE [LARGE SCALE GENOMIC DNA]</scope>
    <source>
        <strain evidence="14">HyVt-483</strain>
    </source>
</reference>
<dbReference type="GO" id="GO:0003887">
    <property type="term" value="F:DNA-directed DNA polymerase activity"/>
    <property type="evidence" value="ECO:0007669"/>
    <property type="project" value="UniProtKB-KW"/>
</dbReference>
<evidence type="ECO:0000256" key="8">
    <source>
        <dbReference type="ARBA" id="ARBA00022840"/>
    </source>
</evidence>
<evidence type="ECO:0000259" key="13">
    <source>
        <dbReference type="SMART" id="SM00382"/>
    </source>
</evidence>
<dbReference type="Gene3D" id="1.10.8.60">
    <property type="match status" value="1"/>
</dbReference>
<dbReference type="CDD" id="cd00009">
    <property type="entry name" value="AAA"/>
    <property type="match status" value="1"/>
</dbReference>
<dbReference type="InterPro" id="IPR022754">
    <property type="entry name" value="DNA_pol_III_gamma-3"/>
</dbReference>
<dbReference type="EMBL" id="DRMH01000012">
    <property type="protein sequence ID" value="HFC97025.1"/>
    <property type="molecule type" value="Genomic_DNA"/>
</dbReference>
<gene>
    <name evidence="11 14" type="primary">dnaX</name>
    <name evidence="14" type="ORF">ENJ40_01015</name>
</gene>
<evidence type="ECO:0000256" key="3">
    <source>
        <dbReference type="ARBA" id="ARBA00022695"/>
    </source>
</evidence>
<feature type="compositionally biased region" description="Basic and acidic residues" evidence="12">
    <location>
        <begin position="388"/>
        <end position="397"/>
    </location>
</feature>
<dbReference type="InterPro" id="IPR012763">
    <property type="entry name" value="DNA_pol_III_sug/sutau_N"/>
</dbReference>
<dbReference type="SUPFAM" id="SSF48019">
    <property type="entry name" value="post-AAA+ oligomerization domain-like"/>
    <property type="match status" value="1"/>
</dbReference>
<dbReference type="NCBIfam" id="TIGR02397">
    <property type="entry name" value="dnaX_nterm"/>
    <property type="match status" value="1"/>
</dbReference>
<evidence type="ECO:0000256" key="10">
    <source>
        <dbReference type="ARBA" id="ARBA00049244"/>
    </source>
</evidence>
<protein>
    <recommendedName>
        <fullName evidence="11">DNA polymerase III subunit gamma/tau</fullName>
        <ecNumber evidence="11">2.7.7.7</ecNumber>
    </recommendedName>
</protein>
<evidence type="ECO:0000256" key="7">
    <source>
        <dbReference type="ARBA" id="ARBA00022833"/>
    </source>
</evidence>
<evidence type="ECO:0000256" key="11">
    <source>
        <dbReference type="RuleBase" id="RU364063"/>
    </source>
</evidence>
<dbReference type="InterPro" id="IPR050238">
    <property type="entry name" value="DNA_Rep/Repair_Clamp_Loader"/>
</dbReference>
<comment type="caution">
    <text evidence="14">The sequence shown here is derived from an EMBL/GenBank/DDBJ whole genome shotgun (WGS) entry which is preliminary data.</text>
</comment>
<dbReference type="Gene3D" id="3.40.50.300">
    <property type="entry name" value="P-loop containing nucleotide triphosphate hydrolases"/>
    <property type="match status" value="1"/>
</dbReference>
<keyword evidence="7" id="KW-0862">Zinc</keyword>
<keyword evidence="9 11" id="KW-0239">DNA-directed DNA polymerase</keyword>
<feature type="region of interest" description="Disordered" evidence="12">
    <location>
        <begin position="378"/>
        <end position="398"/>
    </location>
</feature>
<dbReference type="InterPro" id="IPR008921">
    <property type="entry name" value="DNA_pol3_clamp-load_cplx_C"/>
</dbReference>
<evidence type="ECO:0000256" key="2">
    <source>
        <dbReference type="ARBA" id="ARBA00022679"/>
    </source>
</evidence>
<name>A0A7C3H3D7_9BACT</name>
<keyword evidence="6 11" id="KW-0547">Nucleotide-binding</keyword>
<dbReference type="NCBIfam" id="NF004046">
    <property type="entry name" value="PRK05563.1"/>
    <property type="match status" value="1"/>
</dbReference>
<evidence type="ECO:0000256" key="12">
    <source>
        <dbReference type="SAM" id="MobiDB-lite"/>
    </source>
</evidence>
<evidence type="ECO:0000256" key="5">
    <source>
        <dbReference type="ARBA" id="ARBA00022723"/>
    </source>
</evidence>
<keyword evidence="3 11" id="KW-0548">Nucleotidyltransferase</keyword>
<accession>A0A7C3H3D7</accession>
<sequence length="505" mass="57010">MAYLVLARKYRPQRFAEVVGQPHVVRTLQNALRQGRLAHALLFCGIRGVGKTTVARIVAKALNCEGNDPAEPCNRCLSCEEITAGRSLDVIEIDAASNRGIDEVRELRENLKFAPARGRAKIYIIDEAHMLTREAANALLKSLEEPPPHVYFILATTEPHRLPVTILSRCQRYDFRRIPPAVLVEHLQDIARREGVQIEEDALLIMAREAEGSLRDALSLLDQALAYGVRTREELLEAFGLAERELVEKLARAIINRDLAEVLALSEEAYRQGVDLVYLSESLTEFFRHLLAFKVSRKGPAEELSPAEIATLRALSMEVEPEEALLLFQHLLRGTEALKRSAYPHLSFELHLARLCEIGKLASLREILRKLEELYQKTPEGPPAAETVTREPSKPETDTSWEEFLAQARKEKPRFAALLASLSPPEREGEHLVLKVPRGTLLEDRDLQEELSGYFFTRTGKILEIRVEESPGQNLKERLLERPEVKEALAIFGGKVAWVKPRTEE</sequence>
<evidence type="ECO:0000313" key="14">
    <source>
        <dbReference type="EMBL" id="HFC97025.1"/>
    </source>
</evidence>
<dbReference type="SUPFAM" id="SSF52540">
    <property type="entry name" value="P-loop containing nucleoside triphosphate hydrolases"/>
    <property type="match status" value="1"/>
</dbReference>
<keyword evidence="4 11" id="KW-0235">DNA replication</keyword>
<evidence type="ECO:0000256" key="4">
    <source>
        <dbReference type="ARBA" id="ARBA00022705"/>
    </source>
</evidence>
<evidence type="ECO:0000256" key="9">
    <source>
        <dbReference type="ARBA" id="ARBA00022932"/>
    </source>
</evidence>
<evidence type="ECO:0000256" key="6">
    <source>
        <dbReference type="ARBA" id="ARBA00022741"/>
    </source>
</evidence>
<comment type="similarity">
    <text evidence="1 11">Belongs to the DnaX/STICHEL family.</text>
</comment>
<comment type="catalytic activity">
    <reaction evidence="10 11">
        <text>DNA(n) + a 2'-deoxyribonucleoside 5'-triphosphate = DNA(n+1) + diphosphate</text>
        <dbReference type="Rhea" id="RHEA:22508"/>
        <dbReference type="Rhea" id="RHEA-COMP:17339"/>
        <dbReference type="Rhea" id="RHEA-COMP:17340"/>
        <dbReference type="ChEBI" id="CHEBI:33019"/>
        <dbReference type="ChEBI" id="CHEBI:61560"/>
        <dbReference type="ChEBI" id="CHEBI:173112"/>
        <dbReference type="EC" id="2.7.7.7"/>
    </reaction>
</comment>